<dbReference type="EMBL" id="CADCUN010000191">
    <property type="protein sequence ID" value="CAA9394861.1"/>
    <property type="molecule type" value="Genomic_DNA"/>
</dbReference>
<evidence type="ECO:0000313" key="2">
    <source>
        <dbReference type="EMBL" id="CAA9394861.1"/>
    </source>
</evidence>
<dbReference type="NCBIfam" id="TIGR00199">
    <property type="entry name" value="PncC_domain"/>
    <property type="match status" value="1"/>
</dbReference>
<gene>
    <name evidence="2" type="ORF">AVDCRST_MAG60-1764</name>
</gene>
<organism evidence="2">
    <name type="scientific">uncultured Nocardioides sp</name>
    <dbReference type="NCBI Taxonomy" id="198441"/>
    <lineage>
        <taxon>Bacteria</taxon>
        <taxon>Bacillati</taxon>
        <taxon>Actinomycetota</taxon>
        <taxon>Actinomycetes</taxon>
        <taxon>Propionibacteriales</taxon>
        <taxon>Nocardioidaceae</taxon>
        <taxon>Nocardioides</taxon>
        <taxon>environmental samples</taxon>
    </lineage>
</organism>
<feature type="domain" description="CinA C-terminal" evidence="1">
    <location>
        <begin position="7"/>
        <end position="153"/>
    </location>
</feature>
<dbReference type="Gene3D" id="3.90.950.20">
    <property type="entry name" value="CinA-like"/>
    <property type="match status" value="1"/>
</dbReference>
<protein>
    <recommendedName>
        <fullName evidence="1">CinA C-terminal domain-containing protein</fullName>
    </recommendedName>
</protein>
<dbReference type="Pfam" id="PF02464">
    <property type="entry name" value="CinA"/>
    <property type="match status" value="1"/>
</dbReference>
<dbReference type="AlphaFoldDB" id="A0A6J4NVD6"/>
<accession>A0A6J4NVD6</accession>
<sequence>MTVDPRQLVQDLARRGDTLATAESLTGGRLAALLTSVPGASACFLGGVVAYATPVKTSLLDVPGSIIDEHGVVSAECAAAMASGARALLGSTFALATTGVAGPDQQEGRPVGHVWVAGAGPRGVETRLLSLDGDRAAIQDGSCRGALSVLVAMLRQEDSGLG</sequence>
<reference evidence="2" key="1">
    <citation type="submission" date="2020-02" db="EMBL/GenBank/DDBJ databases">
        <authorList>
            <person name="Meier V. D."/>
        </authorList>
    </citation>
    <scope>NUCLEOTIDE SEQUENCE</scope>
    <source>
        <strain evidence="2">AVDCRST_MAG60</strain>
    </source>
</reference>
<proteinExistence type="predicted"/>
<evidence type="ECO:0000259" key="1">
    <source>
        <dbReference type="Pfam" id="PF02464"/>
    </source>
</evidence>
<dbReference type="InterPro" id="IPR036653">
    <property type="entry name" value="CinA-like_C"/>
</dbReference>
<name>A0A6J4NVD6_9ACTN</name>
<dbReference type="SUPFAM" id="SSF142433">
    <property type="entry name" value="CinA-like"/>
    <property type="match status" value="1"/>
</dbReference>
<dbReference type="InterPro" id="IPR008136">
    <property type="entry name" value="CinA_C"/>
</dbReference>